<accession>A0AA37WVI6</accession>
<dbReference type="Pfam" id="PF14316">
    <property type="entry name" value="DUF4381"/>
    <property type="match status" value="1"/>
</dbReference>
<keyword evidence="3" id="KW-1185">Reference proteome</keyword>
<sequence>MDPLSQMRDIIEPESVSNSFGLLAVPIMLLVALLLLVIYRFLRHRNRRLAAQQSALLQLQTIEFSDIHIAQRINDLLKRCFKVYHPQAKALLSNQQLWLTELNKIQPTELPIEQWLTSHYRGESLDASQIEQLKLWSIAIVNKLPSLRVTDV</sequence>
<dbReference type="EMBL" id="BSPO01000002">
    <property type="protein sequence ID" value="GLS82623.1"/>
    <property type="molecule type" value="Genomic_DNA"/>
</dbReference>
<organism evidence="2 3">
    <name type="scientific">Paraferrimonas haliotis</name>
    <dbReference type="NCBI Taxonomy" id="2013866"/>
    <lineage>
        <taxon>Bacteria</taxon>
        <taxon>Pseudomonadati</taxon>
        <taxon>Pseudomonadota</taxon>
        <taxon>Gammaproteobacteria</taxon>
        <taxon>Alteromonadales</taxon>
        <taxon>Ferrimonadaceae</taxon>
        <taxon>Paraferrimonas</taxon>
    </lineage>
</organism>
<proteinExistence type="predicted"/>
<keyword evidence="1" id="KW-0472">Membrane</keyword>
<dbReference type="InterPro" id="IPR025489">
    <property type="entry name" value="DUF4381"/>
</dbReference>
<comment type="caution">
    <text evidence="2">The sequence shown here is derived from an EMBL/GenBank/DDBJ whole genome shotgun (WGS) entry which is preliminary data.</text>
</comment>
<evidence type="ECO:0008006" key="4">
    <source>
        <dbReference type="Google" id="ProtNLM"/>
    </source>
</evidence>
<evidence type="ECO:0000313" key="2">
    <source>
        <dbReference type="EMBL" id="GLS82623.1"/>
    </source>
</evidence>
<feature type="transmembrane region" description="Helical" evidence="1">
    <location>
        <begin position="20"/>
        <end position="42"/>
    </location>
</feature>
<evidence type="ECO:0000313" key="3">
    <source>
        <dbReference type="Proteomes" id="UP001157439"/>
    </source>
</evidence>
<name>A0AA37WVI6_9GAMM</name>
<gene>
    <name evidence="2" type="ORF">GCM10007894_06000</name>
</gene>
<keyword evidence="1" id="KW-1133">Transmembrane helix</keyword>
<dbReference type="RefSeq" id="WP_095498951.1">
    <property type="nucleotide sequence ID" value="NZ_BSPO01000002.1"/>
</dbReference>
<keyword evidence="1" id="KW-0812">Transmembrane</keyword>
<evidence type="ECO:0000256" key="1">
    <source>
        <dbReference type="SAM" id="Phobius"/>
    </source>
</evidence>
<reference evidence="2 3" key="1">
    <citation type="journal article" date="2014" name="Int. J. Syst. Evol. Microbiol.">
        <title>Complete genome sequence of Corynebacterium casei LMG S-19264T (=DSM 44701T), isolated from a smear-ripened cheese.</title>
        <authorList>
            <consortium name="US DOE Joint Genome Institute (JGI-PGF)"/>
            <person name="Walter F."/>
            <person name="Albersmeier A."/>
            <person name="Kalinowski J."/>
            <person name="Ruckert C."/>
        </authorList>
    </citation>
    <scope>NUCLEOTIDE SEQUENCE [LARGE SCALE GENOMIC DNA]</scope>
    <source>
        <strain evidence="2 3">NBRC 112785</strain>
    </source>
</reference>
<protein>
    <recommendedName>
        <fullName evidence="4">DUF4381 domain-containing protein</fullName>
    </recommendedName>
</protein>
<dbReference type="AlphaFoldDB" id="A0AA37WVI6"/>
<dbReference type="Proteomes" id="UP001157439">
    <property type="component" value="Unassembled WGS sequence"/>
</dbReference>